<reference evidence="3" key="1">
    <citation type="journal article" date="2019" name="Int. J. Syst. Evol. Microbiol.">
        <title>The Global Catalogue of Microorganisms (GCM) 10K type strain sequencing project: providing services to taxonomists for standard genome sequencing and annotation.</title>
        <authorList>
            <consortium name="The Broad Institute Genomics Platform"/>
            <consortium name="The Broad Institute Genome Sequencing Center for Infectious Disease"/>
            <person name="Wu L."/>
            <person name="Ma J."/>
        </authorList>
    </citation>
    <scope>NUCLEOTIDE SEQUENCE [LARGE SCALE GENOMIC DNA]</scope>
    <source>
        <strain evidence="3">CGMCC 1.12942</strain>
    </source>
</reference>
<accession>A0ABW2RFB1</accession>
<name>A0ABW2RFB1_9BACL</name>
<feature type="transmembrane region" description="Helical" evidence="1">
    <location>
        <begin position="16"/>
        <end position="37"/>
    </location>
</feature>
<dbReference type="Proteomes" id="UP001596500">
    <property type="component" value="Unassembled WGS sequence"/>
</dbReference>
<dbReference type="RefSeq" id="WP_379862827.1">
    <property type="nucleotide sequence ID" value="NZ_JBHTBW010000002.1"/>
</dbReference>
<keyword evidence="1" id="KW-1133">Transmembrane helix</keyword>
<keyword evidence="1" id="KW-0812">Transmembrane</keyword>
<evidence type="ECO:0000256" key="1">
    <source>
        <dbReference type="SAM" id="Phobius"/>
    </source>
</evidence>
<sequence>MERTVLRDMVALRSSLLQLVSVEEGVFGAFFLLVSIIPANSPSRCNSH</sequence>
<evidence type="ECO:0000313" key="3">
    <source>
        <dbReference type="Proteomes" id="UP001596500"/>
    </source>
</evidence>
<organism evidence="2 3">
    <name type="scientific">Laceyella putida</name>
    <dbReference type="NCBI Taxonomy" id="110101"/>
    <lineage>
        <taxon>Bacteria</taxon>
        <taxon>Bacillati</taxon>
        <taxon>Bacillota</taxon>
        <taxon>Bacilli</taxon>
        <taxon>Bacillales</taxon>
        <taxon>Thermoactinomycetaceae</taxon>
        <taxon>Laceyella</taxon>
    </lineage>
</organism>
<keyword evidence="3" id="KW-1185">Reference proteome</keyword>
<evidence type="ECO:0000313" key="2">
    <source>
        <dbReference type="EMBL" id="MFC7439644.1"/>
    </source>
</evidence>
<comment type="caution">
    <text evidence="2">The sequence shown here is derived from an EMBL/GenBank/DDBJ whole genome shotgun (WGS) entry which is preliminary data.</text>
</comment>
<keyword evidence="1" id="KW-0472">Membrane</keyword>
<gene>
    <name evidence="2" type="ORF">ACFQNG_00470</name>
</gene>
<protein>
    <submittedName>
        <fullName evidence="2">Uncharacterized protein</fullName>
    </submittedName>
</protein>
<proteinExistence type="predicted"/>
<dbReference type="EMBL" id="JBHTBW010000002">
    <property type="protein sequence ID" value="MFC7439644.1"/>
    <property type="molecule type" value="Genomic_DNA"/>
</dbReference>